<dbReference type="PANTHER" id="PTHR34583">
    <property type="entry name" value="ANTIPORTER SUBUNIT MNHC2-RELATED"/>
    <property type="match status" value="1"/>
</dbReference>
<proteinExistence type="inferred from homology"/>
<dbReference type="AlphaFoldDB" id="A0A084T149"/>
<evidence type="ECO:0000313" key="9">
    <source>
        <dbReference type="EMBL" id="KFA94434.1"/>
    </source>
</evidence>
<feature type="transmembrane region" description="Helical" evidence="8">
    <location>
        <begin position="28"/>
        <end position="46"/>
    </location>
</feature>
<sequence>METALVLAIGVLYSTAIYSLLRRSAVRLALGLVLLGSATNLTLFVTNRVTRAHAPLLPPSGVPPLHMMADPLPQAFILTAIVINFGMLALLLVLVHRTDQAVGSDDMDEMRTEVPPSSKHGE</sequence>
<organism evidence="9 10">
    <name type="scientific">Archangium violaceum Cb vi76</name>
    <dbReference type="NCBI Taxonomy" id="1406225"/>
    <lineage>
        <taxon>Bacteria</taxon>
        <taxon>Pseudomonadati</taxon>
        <taxon>Myxococcota</taxon>
        <taxon>Myxococcia</taxon>
        <taxon>Myxococcales</taxon>
        <taxon>Cystobacterineae</taxon>
        <taxon>Archangiaceae</taxon>
        <taxon>Archangium</taxon>
    </lineage>
</organism>
<name>A0A084T149_9BACT</name>
<keyword evidence="6 8" id="KW-0472">Membrane</keyword>
<comment type="similarity">
    <text evidence="2">Belongs to the CPA3 antiporters (TC 2.A.63) subunit C family.</text>
</comment>
<gene>
    <name evidence="9" type="ORF">Q664_02585</name>
</gene>
<feature type="region of interest" description="Disordered" evidence="7">
    <location>
        <begin position="102"/>
        <end position="122"/>
    </location>
</feature>
<dbReference type="Pfam" id="PF00420">
    <property type="entry name" value="Oxidored_q2"/>
    <property type="match status" value="1"/>
</dbReference>
<reference evidence="9 10" key="1">
    <citation type="submission" date="2014-07" db="EMBL/GenBank/DDBJ databases">
        <title>Draft Genome Sequence of Gephyronic Acid Producer, Cystobacter violaceus Strain Cb vi76.</title>
        <authorList>
            <person name="Stevens D.C."/>
            <person name="Young J."/>
            <person name="Carmichael R."/>
            <person name="Tan J."/>
            <person name="Taylor R.E."/>
        </authorList>
    </citation>
    <scope>NUCLEOTIDE SEQUENCE [LARGE SCALE GENOMIC DNA]</scope>
    <source>
        <strain evidence="9 10">Cb vi76</strain>
    </source>
</reference>
<evidence type="ECO:0000256" key="8">
    <source>
        <dbReference type="SAM" id="Phobius"/>
    </source>
</evidence>
<protein>
    <submittedName>
        <fullName evidence="9">Monovalent cation/H+ antiporter subunit C</fullName>
    </submittedName>
</protein>
<evidence type="ECO:0000256" key="6">
    <source>
        <dbReference type="ARBA" id="ARBA00023136"/>
    </source>
</evidence>
<evidence type="ECO:0000256" key="3">
    <source>
        <dbReference type="ARBA" id="ARBA00022475"/>
    </source>
</evidence>
<dbReference type="Proteomes" id="UP000028547">
    <property type="component" value="Unassembled WGS sequence"/>
</dbReference>
<evidence type="ECO:0000256" key="1">
    <source>
        <dbReference type="ARBA" id="ARBA00004651"/>
    </source>
</evidence>
<keyword evidence="5 8" id="KW-1133">Transmembrane helix</keyword>
<comment type="caution">
    <text evidence="9">The sequence shown here is derived from an EMBL/GenBank/DDBJ whole genome shotgun (WGS) entry which is preliminary data.</text>
</comment>
<dbReference type="Gene3D" id="1.10.287.3510">
    <property type="match status" value="1"/>
</dbReference>
<evidence type="ECO:0000256" key="7">
    <source>
        <dbReference type="SAM" id="MobiDB-lite"/>
    </source>
</evidence>
<feature type="transmembrane region" description="Helical" evidence="8">
    <location>
        <begin position="75"/>
        <end position="95"/>
    </location>
</feature>
<dbReference type="EMBL" id="JPMI01000011">
    <property type="protein sequence ID" value="KFA94434.1"/>
    <property type="molecule type" value="Genomic_DNA"/>
</dbReference>
<evidence type="ECO:0000256" key="2">
    <source>
        <dbReference type="ARBA" id="ARBA00010388"/>
    </source>
</evidence>
<evidence type="ECO:0000313" key="10">
    <source>
        <dbReference type="Proteomes" id="UP000028547"/>
    </source>
</evidence>
<dbReference type="PANTHER" id="PTHR34583:SF2">
    <property type="entry name" value="ANTIPORTER SUBUNIT MNHC2-RELATED"/>
    <property type="match status" value="1"/>
</dbReference>
<dbReference type="InterPro" id="IPR039428">
    <property type="entry name" value="NUOK/Mnh_C1-like"/>
</dbReference>
<keyword evidence="3" id="KW-1003">Cell membrane</keyword>
<dbReference type="RefSeq" id="WP_043389540.1">
    <property type="nucleotide sequence ID" value="NZ_JPMI01000011.1"/>
</dbReference>
<keyword evidence="4 8" id="KW-0812">Transmembrane</keyword>
<accession>A0A084T149</accession>
<dbReference type="GO" id="GO:0005886">
    <property type="term" value="C:plasma membrane"/>
    <property type="evidence" value="ECO:0007669"/>
    <property type="project" value="UniProtKB-SubCell"/>
</dbReference>
<evidence type="ECO:0000256" key="4">
    <source>
        <dbReference type="ARBA" id="ARBA00022692"/>
    </source>
</evidence>
<feature type="transmembrane region" description="Helical" evidence="8">
    <location>
        <begin position="6"/>
        <end position="21"/>
    </location>
</feature>
<comment type="subcellular location">
    <subcellularLocation>
        <location evidence="1">Cell membrane</location>
        <topology evidence="1">Multi-pass membrane protein</topology>
    </subcellularLocation>
</comment>
<evidence type="ECO:0000256" key="5">
    <source>
        <dbReference type="ARBA" id="ARBA00022989"/>
    </source>
</evidence>
<dbReference type="InterPro" id="IPR050601">
    <property type="entry name" value="CPA3_antiporter_subunitC"/>
</dbReference>